<evidence type="ECO:0000256" key="3">
    <source>
        <dbReference type="RuleBase" id="RU366025"/>
    </source>
</evidence>
<dbReference type="EMBL" id="JAPXFL010000003">
    <property type="protein sequence ID" value="KAK9508720.1"/>
    <property type="molecule type" value="Genomic_DNA"/>
</dbReference>
<dbReference type="Gene3D" id="3.40.250.10">
    <property type="entry name" value="Rhodanese-like domain"/>
    <property type="match status" value="1"/>
</dbReference>
<evidence type="ECO:0000313" key="6">
    <source>
        <dbReference type="EMBL" id="KAK9508720.1"/>
    </source>
</evidence>
<keyword evidence="3" id="KW-0378">Hydrolase</keyword>
<keyword evidence="3" id="KW-0645">Protease</keyword>
<keyword evidence="3" id="KW-0788">Thiol protease</keyword>
<dbReference type="GO" id="GO:0004843">
    <property type="term" value="F:cysteine-type deubiquitinase activity"/>
    <property type="evidence" value="ECO:0007669"/>
    <property type="project" value="UniProtKB-UniRule"/>
</dbReference>
<dbReference type="InterPro" id="IPR050185">
    <property type="entry name" value="Ub_carboxyl-term_hydrolase"/>
</dbReference>
<comment type="similarity">
    <text evidence="2 3">Belongs to the peptidase C19 family.</text>
</comment>
<dbReference type="PROSITE" id="PS00972">
    <property type="entry name" value="USP_1"/>
    <property type="match status" value="1"/>
</dbReference>
<evidence type="ECO:0000313" key="7">
    <source>
        <dbReference type="Proteomes" id="UP001461498"/>
    </source>
</evidence>
<feature type="compositionally biased region" description="Polar residues" evidence="4">
    <location>
        <begin position="525"/>
        <end position="535"/>
    </location>
</feature>
<dbReference type="SUPFAM" id="SSF54001">
    <property type="entry name" value="Cysteine proteinases"/>
    <property type="match status" value="1"/>
</dbReference>
<feature type="domain" description="USP" evidence="5">
    <location>
        <begin position="556"/>
        <end position="882"/>
    </location>
</feature>
<organism evidence="6 7">
    <name type="scientific">Rhynocoris fuscipes</name>
    <dbReference type="NCBI Taxonomy" id="488301"/>
    <lineage>
        <taxon>Eukaryota</taxon>
        <taxon>Metazoa</taxon>
        <taxon>Ecdysozoa</taxon>
        <taxon>Arthropoda</taxon>
        <taxon>Hexapoda</taxon>
        <taxon>Insecta</taxon>
        <taxon>Pterygota</taxon>
        <taxon>Neoptera</taxon>
        <taxon>Paraneoptera</taxon>
        <taxon>Hemiptera</taxon>
        <taxon>Heteroptera</taxon>
        <taxon>Panheteroptera</taxon>
        <taxon>Cimicomorpha</taxon>
        <taxon>Reduviidae</taxon>
        <taxon>Harpactorinae</taxon>
        <taxon>Harpactorini</taxon>
        <taxon>Rhynocoris</taxon>
    </lineage>
</organism>
<dbReference type="InterPro" id="IPR018200">
    <property type="entry name" value="USP_CS"/>
</dbReference>
<feature type="region of interest" description="Disordered" evidence="4">
    <location>
        <begin position="415"/>
        <end position="449"/>
    </location>
</feature>
<protein>
    <recommendedName>
        <fullName evidence="3">Ubiquitin carboxyl-terminal hydrolase</fullName>
        <ecNumber evidence="3">3.4.19.12</ecNumber>
    </recommendedName>
</protein>
<dbReference type="InterPro" id="IPR028889">
    <property type="entry name" value="USP"/>
</dbReference>
<evidence type="ECO:0000256" key="1">
    <source>
        <dbReference type="ARBA" id="ARBA00000707"/>
    </source>
</evidence>
<gene>
    <name evidence="6" type="ORF">O3M35_006212</name>
</gene>
<comment type="catalytic activity">
    <reaction evidence="1 3">
        <text>Thiol-dependent hydrolysis of ester, thioester, amide, peptide and isopeptide bonds formed by the C-terminal Gly of ubiquitin (a 76-residue protein attached to proteins as an intracellular targeting signal).</text>
        <dbReference type="EC" id="3.4.19.12"/>
    </reaction>
</comment>
<sequence length="886" mass="99819">MSDSGPKPLSYATSLDELKKLAEVKTSKRLTVMKCKEYMKNLTSKALVARRSKDQELEFICLHRYLIMLSHAVRVLSVSKKDVGWKKEFTVAEDNEKKYGILLDTLKLRYQENLMKTNENTTTDINNVQSKEAINKSKIRKVSDTTENSGEINCFELHKLVKNTSQESFLIMDVRPLGDFETSHINHSNILNVSSDKICPGMSANSLGKKFIDNDSQNLWKKRGDVDKLILLDWSSYLNTLDTKAPLYQLKEILLKWDPGINYKCTPLILKGGYEEVLATYPFITTNPKAKPPSETIPSVTNNSLSTFDYPLDELEEEKAITPTKVVTQKNLVVDRSSKPTSLLNNTILKEININAKDNSDSDSSIISASDPDSVQQINLTDKTSDNVSKVGATNDLETAIKEKNENSSEIISVSSETYDSDPHSPVLNFSRLESPGESPFPPTNKSASSLKQLAELRKCKPNLDKQQEPDNFKNRDALNNLGEGIYTSPLKTDGGSGGLKRSSSSPNIAQMNDDDSVHMKHPTYSRSNKPNRSSVIPAYGERTDSTYGTTSAGLTGLKNFANNCYMNSIVQCLNNTEPLVKEISGMNKGTLNYNSRSKGRVAQEVIDAFRNMWSGEIRTYSIKELKAVMGNIKDIFKGNAHQDSNEFLIILLEHLHEDLNKPAEVTVLDGADVDSGERAWGEFRRKNCSVIQRLFYGQHKSTVTCSTCNHSSATFEQFFNLFVPIPSLTSQTDVTLQDCIQHYMSGERISGWKCPKCNAERNAIKKFDISRLPPILVIALKRFTQEYDSWLQKKENIVFYPLEGLDMSKFTVAGSEQRYTKYNLYAMSIHSGTLKSGHYRAICKNYKSQKWYLFDDQTVEPLQLQSVKNNPEVYILFYNAVPNEK</sequence>
<feature type="region of interest" description="Disordered" evidence="4">
    <location>
        <begin position="462"/>
        <end position="543"/>
    </location>
</feature>
<dbReference type="PANTHER" id="PTHR21646">
    <property type="entry name" value="UBIQUITIN CARBOXYL-TERMINAL HYDROLASE"/>
    <property type="match status" value="1"/>
</dbReference>
<dbReference type="Proteomes" id="UP001461498">
    <property type="component" value="Unassembled WGS sequence"/>
</dbReference>
<keyword evidence="3" id="KW-0833">Ubl conjugation pathway</keyword>
<dbReference type="PROSITE" id="PS00973">
    <property type="entry name" value="USP_2"/>
    <property type="match status" value="1"/>
</dbReference>
<dbReference type="CDD" id="cd02674">
    <property type="entry name" value="Peptidase_C19R"/>
    <property type="match status" value="1"/>
</dbReference>
<accession>A0AAW1DG78</accession>
<dbReference type="PANTHER" id="PTHR21646:SF46">
    <property type="entry name" value="UBIQUITIN CARBOXYL-TERMINAL HYDROLASE"/>
    <property type="match status" value="1"/>
</dbReference>
<reference evidence="6 7" key="1">
    <citation type="submission" date="2022-12" db="EMBL/GenBank/DDBJ databases">
        <title>Chromosome-level genome assembly of true bugs.</title>
        <authorList>
            <person name="Ma L."/>
            <person name="Li H."/>
        </authorList>
    </citation>
    <scope>NUCLEOTIDE SEQUENCE [LARGE SCALE GENOMIC DNA]</scope>
    <source>
        <strain evidence="6">Lab_2022b</strain>
    </source>
</reference>
<dbReference type="GO" id="GO:0006508">
    <property type="term" value="P:proteolysis"/>
    <property type="evidence" value="ECO:0007669"/>
    <property type="project" value="UniProtKB-KW"/>
</dbReference>
<evidence type="ECO:0000259" key="5">
    <source>
        <dbReference type="PROSITE" id="PS50235"/>
    </source>
</evidence>
<dbReference type="SUPFAM" id="SSF52821">
    <property type="entry name" value="Rhodanese/Cell cycle control phosphatase"/>
    <property type="match status" value="1"/>
</dbReference>
<dbReference type="PROSITE" id="PS50235">
    <property type="entry name" value="USP_3"/>
    <property type="match status" value="1"/>
</dbReference>
<dbReference type="EMBL" id="JAPXFL010000003">
    <property type="protein sequence ID" value="KAK9508721.1"/>
    <property type="molecule type" value="Genomic_DNA"/>
</dbReference>
<dbReference type="Pfam" id="PF00443">
    <property type="entry name" value="UCH"/>
    <property type="match status" value="1"/>
</dbReference>
<dbReference type="EC" id="3.4.19.12" evidence="3"/>
<dbReference type="Gene3D" id="3.90.70.10">
    <property type="entry name" value="Cysteine proteinases"/>
    <property type="match status" value="1"/>
</dbReference>
<dbReference type="InterPro" id="IPR038765">
    <property type="entry name" value="Papain-like_cys_pep_sf"/>
</dbReference>
<comment type="caution">
    <text evidence="6">The sequence shown here is derived from an EMBL/GenBank/DDBJ whole genome shotgun (WGS) entry which is preliminary data.</text>
</comment>
<dbReference type="GO" id="GO:0016579">
    <property type="term" value="P:protein deubiquitination"/>
    <property type="evidence" value="ECO:0007669"/>
    <property type="project" value="InterPro"/>
</dbReference>
<name>A0AAW1DG78_9HEMI</name>
<proteinExistence type="inferred from homology"/>
<evidence type="ECO:0000256" key="4">
    <source>
        <dbReference type="SAM" id="MobiDB-lite"/>
    </source>
</evidence>
<keyword evidence="7" id="KW-1185">Reference proteome</keyword>
<dbReference type="AlphaFoldDB" id="A0AAW1DG78"/>
<feature type="compositionally biased region" description="Basic and acidic residues" evidence="4">
    <location>
        <begin position="462"/>
        <end position="477"/>
    </location>
</feature>
<dbReference type="InterPro" id="IPR001394">
    <property type="entry name" value="Peptidase_C19_UCH"/>
</dbReference>
<dbReference type="InterPro" id="IPR036873">
    <property type="entry name" value="Rhodanese-like_dom_sf"/>
</dbReference>
<evidence type="ECO:0000256" key="2">
    <source>
        <dbReference type="ARBA" id="ARBA00009085"/>
    </source>
</evidence>